<dbReference type="PANTHER" id="PTHR11614">
    <property type="entry name" value="PHOSPHOLIPASE-RELATED"/>
    <property type="match status" value="1"/>
</dbReference>
<name>A0A2A8CZN8_9BACT</name>
<evidence type="ECO:0000259" key="5">
    <source>
        <dbReference type="Pfam" id="PF12146"/>
    </source>
</evidence>
<evidence type="ECO:0000313" key="6">
    <source>
        <dbReference type="EMBL" id="PEN14090.1"/>
    </source>
</evidence>
<gene>
    <name evidence="6" type="ORF">CRI94_07640</name>
</gene>
<feature type="domain" description="Serine aminopeptidase S33" evidence="5">
    <location>
        <begin position="21"/>
        <end position="257"/>
    </location>
</feature>
<dbReference type="AlphaFoldDB" id="A0A2A8CZN8"/>
<comment type="catalytic activity">
    <reaction evidence="1">
        <text>Hydrolyzes glycerol monoesters of long-chain fatty acids.</text>
        <dbReference type="EC" id="3.1.1.23"/>
    </reaction>
</comment>
<dbReference type="GO" id="GO:0047372">
    <property type="term" value="F:monoacylglycerol lipase activity"/>
    <property type="evidence" value="ECO:0007669"/>
    <property type="project" value="UniProtKB-EC"/>
</dbReference>
<evidence type="ECO:0000256" key="4">
    <source>
        <dbReference type="ARBA" id="ARBA00071261"/>
    </source>
</evidence>
<dbReference type="InterPro" id="IPR029058">
    <property type="entry name" value="AB_hydrolase_fold"/>
</dbReference>
<dbReference type="Proteomes" id="UP000220102">
    <property type="component" value="Unassembled WGS sequence"/>
</dbReference>
<dbReference type="InterPro" id="IPR022742">
    <property type="entry name" value="Hydrolase_4"/>
</dbReference>
<dbReference type="InterPro" id="IPR051044">
    <property type="entry name" value="MAG_DAG_Lipase"/>
</dbReference>
<dbReference type="EMBL" id="PDEQ01000003">
    <property type="protein sequence ID" value="PEN14090.1"/>
    <property type="molecule type" value="Genomic_DNA"/>
</dbReference>
<comment type="similarity">
    <text evidence="2">Belongs to the AB hydrolase superfamily.</text>
</comment>
<dbReference type="InterPro" id="IPR000073">
    <property type="entry name" value="AB_hydrolase_1"/>
</dbReference>
<dbReference type="EC" id="3.1.1.23" evidence="3"/>
<evidence type="ECO:0000313" key="7">
    <source>
        <dbReference type="Proteomes" id="UP000220102"/>
    </source>
</evidence>
<protein>
    <recommendedName>
        <fullName evidence="4">Monoacylglycerol lipase</fullName>
        <ecNumber evidence="3">3.1.1.23</ecNumber>
    </recommendedName>
</protein>
<accession>A0A2A8CZN8</accession>
<dbReference type="PRINTS" id="PR00111">
    <property type="entry name" value="ABHYDROLASE"/>
</dbReference>
<proteinExistence type="inferred from homology"/>
<evidence type="ECO:0000256" key="3">
    <source>
        <dbReference type="ARBA" id="ARBA00013254"/>
    </source>
</evidence>
<sequence length="278" mass="31481">MHSLMTRDGLHLVTKHWTTTDPRGCVLLVHGYGEHSGRYGHVADAMNDRGIEVYAYDQRGYGRSEGPRAYVDSFDDYVDDLELAIAHVRRRINDQPLYLFGHSMGGAVVLQYALQRQHDGIDGLILSSPAIEVDPDIAPILRKSAHIVSALVPRLPVVPSPEGRISRDPDVVDEAEEDPLNYHGRIRARIGAEFLRINREIQQKQSALSLPFLIVHGTADSVTSPEASQRLYDEAQSRDRTLRLYDGLYHETFNEPERDEVINDICRWLDERLPPRNA</sequence>
<comment type="caution">
    <text evidence="6">The sequence shown here is derived from an EMBL/GenBank/DDBJ whole genome shotgun (WGS) entry which is preliminary data.</text>
</comment>
<organism evidence="6 7">
    <name type="scientific">Longibacter salinarum</name>
    <dbReference type="NCBI Taxonomy" id="1850348"/>
    <lineage>
        <taxon>Bacteria</taxon>
        <taxon>Pseudomonadati</taxon>
        <taxon>Rhodothermota</taxon>
        <taxon>Rhodothermia</taxon>
        <taxon>Rhodothermales</taxon>
        <taxon>Salisaetaceae</taxon>
        <taxon>Longibacter</taxon>
    </lineage>
</organism>
<dbReference type="SUPFAM" id="SSF53474">
    <property type="entry name" value="alpha/beta-Hydrolases"/>
    <property type="match status" value="1"/>
</dbReference>
<dbReference type="Pfam" id="PF12146">
    <property type="entry name" value="Hydrolase_4"/>
    <property type="match status" value="1"/>
</dbReference>
<keyword evidence="7" id="KW-1185">Reference proteome</keyword>
<dbReference type="OrthoDB" id="9780932at2"/>
<dbReference type="FunFam" id="3.40.50.1820:FF:000117">
    <property type="entry name" value="Monoglyceride lipase, putative"/>
    <property type="match status" value="1"/>
</dbReference>
<dbReference type="Gene3D" id="3.40.50.1820">
    <property type="entry name" value="alpha/beta hydrolase"/>
    <property type="match status" value="1"/>
</dbReference>
<evidence type="ECO:0000256" key="1">
    <source>
        <dbReference type="ARBA" id="ARBA00001613"/>
    </source>
</evidence>
<reference evidence="6 7" key="1">
    <citation type="submission" date="2017-10" db="EMBL/GenBank/DDBJ databases">
        <title>Draft genome of Longibacter Salinarum.</title>
        <authorList>
            <person name="Goh K.M."/>
            <person name="Shamsir M.S."/>
            <person name="Lim S.W."/>
        </authorList>
    </citation>
    <scope>NUCLEOTIDE SEQUENCE [LARGE SCALE GENOMIC DNA]</scope>
    <source>
        <strain evidence="6 7">KCTC 52045</strain>
    </source>
</reference>
<evidence type="ECO:0000256" key="2">
    <source>
        <dbReference type="ARBA" id="ARBA00008645"/>
    </source>
</evidence>